<dbReference type="FunFam" id="3.40.50.12650:FF:000005">
    <property type="entry name" value="DNA repair metallo-beta-lactamase family protein"/>
    <property type="match status" value="1"/>
</dbReference>
<dbReference type="GO" id="GO:0035312">
    <property type="term" value="F:5'-3' DNA exonuclease activity"/>
    <property type="evidence" value="ECO:0007669"/>
    <property type="project" value="TreeGrafter"/>
</dbReference>
<evidence type="ECO:0000256" key="5">
    <source>
        <dbReference type="ARBA" id="ARBA00023242"/>
    </source>
</evidence>
<accession>A0A2P5E8X4</accession>
<dbReference type="SUPFAM" id="SSF56281">
    <property type="entry name" value="Metallo-hydrolase/oxidoreductase"/>
    <property type="match status" value="1"/>
</dbReference>
<evidence type="ECO:0000256" key="2">
    <source>
        <dbReference type="ARBA" id="ARBA00010304"/>
    </source>
</evidence>
<evidence type="ECO:0000313" key="8">
    <source>
        <dbReference type="EMBL" id="PON81993.1"/>
    </source>
</evidence>
<feature type="region of interest" description="Disordered" evidence="6">
    <location>
        <begin position="326"/>
        <end position="357"/>
    </location>
</feature>
<dbReference type="Proteomes" id="UP000237000">
    <property type="component" value="Unassembled WGS sequence"/>
</dbReference>
<dbReference type="OrthoDB" id="262529at2759"/>
<reference evidence="9" key="1">
    <citation type="submission" date="2016-06" db="EMBL/GenBank/DDBJ databases">
        <title>Parallel loss of symbiosis genes in relatives of nitrogen-fixing non-legume Parasponia.</title>
        <authorList>
            <person name="Van Velzen R."/>
            <person name="Holmer R."/>
            <person name="Bu F."/>
            <person name="Rutten L."/>
            <person name="Van Zeijl A."/>
            <person name="Liu W."/>
            <person name="Santuari L."/>
            <person name="Cao Q."/>
            <person name="Sharma T."/>
            <person name="Shen D."/>
            <person name="Roswanjaya Y."/>
            <person name="Wardhani T."/>
            <person name="Kalhor M.S."/>
            <person name="Jansen J."/>
            <person name="Van den Hoogen J."/>
            <person name="Gungor B."/>
            <person name="Hartog M."/>
            <person name="Hontelez J."/>
            <person name="Verver J."/>
            <person name="Yang W.-C."/>
            <person name="Schijlen E."/>
            <person name="Repin R."/>
            <person name="Schilthuizen M."/>
            <person name="Schranz E."/>
            <person name="Heidstra R."/>
            <person name="Miyata K."/>
            <person name="Fedorova E."/>
            <person name="Kohlen W."/>
            <person name="Bisseling T."/>
            <person name="Smit S."/>
            <person name="Geurts R."/>
        </authorList>
    </citation>
    <scope>NUCLEOTIDE SEQUENCE [LARGE SCALE GENOMIC DNA]</scope>
    <source>
        <strain evidence="9">cv. RG33-2</strain>
    </source>
</reference>
<name>A0A2P5E8X4_TREOI</name>
<dbReference type="AlphaFoldDB" id="A0A2P5E8X4"/>
<dbReference type="GO" id="GO:0005634">
    <property type="term" value="C:nucleus"/>
    <property type="evidence" value="ECO:0007669"/>
    <property type="project" value="UniProtKB-SubCell"/>
</dbReference>
<dbReference type="PANTHER" id="PTHR23240:SF31">
    <property type="entry name" value="DNA REPAIR METALLO-BETA-LACTAMASE FAMILY PROTEIN"/>
    <property type="match status" value="1"/>
</dbReference>
<dbReference type="Gene3D" id="3.40.50.12650">
    <property type="match status" value="1"/>
</dbReference>
<comment type="subcellular location">
    <subcellularLocation>
        <location evidence="1">Nucleus</location>
    </subcellularLocation>
</comment>
<sequence>MFLFEGKFGNILHTGDCRLTPECLQNLPEKYLGRKGRKPTCQLDYVFLDCTFGRFPRAMPSKHLATRQVVNCIWKHPDAAAVYLTCDLLGQEEILAAVSSTFGSKIYVDKAANPECFHALTLTVPEILSQDPSSRFHLFDGFPKLYERAKAKIMEAQANLKPEPLIIRPSAQWYACEDDGSADERQRKPRMNEAVRDQFGVWHVCYTMHSSREELEWALQLLAPKWVISTTPSCMAMELDYVKKHCFTARLSPNDPLWKLLDISVEASSGEDVSVKSLGCSAVLEELTQSSGDSQLQPVKNSTCEKENFKLSSPAKRPPVTLFGRARLGLQESPQLEEKKNSKKDEPSQALDHKSDQESLCQEEKVCEVTWKEPLTNNPPVIVKEMKHEKPVEKESVQKCNLSPIGSSKFFNERLRKLYRSMNVPVPQPLPSLVDLLNSNKRFKKDSKF</sequence>
<comment type="similarity">
    <text evidence="2">Belongs to the DNA repair metallo-beta-lactamase (DRMBL) family.</text>
</comment>
<keyword evidence="9" id="KW-1185">Reference proteome</keyword>
<keyword evidence="5" id="KW-0539">Nucleus</keyword>
<comment type="caution">
    <text evidence="8">The sequence shown here is derived from an EMBL/GenBank/DDBJ whole genome shotgun (WGS) entry which is preliminary data.</text>
</comment>
<dbReference type="EMBL" id="JXTC01000204">
    <property type="protein sequence ID" value="PON81993.1"/>
    <property type="molecule type" value="Genomic_DNA"/>
</dbReference>
<dbReference type="GO" id="GO:0006303">
    <property type="term" value="P:double-strand break repair via nonhomologous end joining"/>
    <property type="evidence" value="ECO:0007669"/>
    <property type="project" value="TreeGrafter"/>
</dbReference>
<evidence type="ECO:0000256" key="4">
    <source>
        <dbReference type="ARBA" id="ARBA00023204"/>
    </source>
</evidence>
<protein>
    <submittedName>
        <fullName evidence="8">Metallo-beta-lactamase</fullName>
    </submittedName>
</protein>
<gene>
    <name evidence="8" type="ORF">TorRG33x02_222110</name>
</gene>
<dbReference type="FunCoup" id="A0A2P5E8X4">
    <property type="interactions" value="3"/>
</dbReference>
<dbReference type="InterPro" id="IPR011084">
    <property type="entry name" value="DRMBL"/>
</dbReference>
<keyword evidence="3" id="KW-0227">DNA damage</keyword>
<evidence type="ECO:0000313" key="9">
    <source>
        <dbReference type="Proteomes" id="UP000237000"/>
    </source>
</evidence>
<evidence type="ECO:0000256" key="1">
    <source>
        <dbReference type="ARBA" id="ARBA00004123"/>
    </source>
</evidence>
<keyword evidence="4" id="KW-0234">DNA repair</keyword>
<feature type="domain" description="DNA repair metallo-beta-lactamase" evidence="7">
    <location>
        <begin position="126"/>
        <end position="234"/>
    </location>
</feature>
<evidence type="ECO:0000256" key="3">
    <source>
        <dbReference type="ARBA" id="ARBA00022763"/>
    </source>
</evidence>
<dbReference type="Pfam" id="PF07522">
    <property type="entry name" value="DRMBL"/>
    <property type="match status" value="1"/>
</dbReference>
<evidence type="ECO:0000256" key="6">
    <source>
        <dbReference type="SAM" id="MobiDB-lite"/>
    </source>
</evidence>
<feature type="compositionally biased region" description="Basic and acidic residues" evidence="6">
    <location>
        <begin position="336"/>
        <end position="357"/>
    </location>
</feature>
<organism evidence="8 9">
    <name type="scientific">Trema orientale</name>
    <name type="common">Charcoal tree</name>
    <name type="synonym">Celtis orientalis</name>
    <dbReference type="NCBI Taxonomy" id="63057"/>
    <lineage>
        <taxon>Eukaryota</taxon>
        <taxon>Viridiplantae</taxon>
        <taxon>Streptophyta</taxon>
        <taxon>Embryophyta</taxon>
        <taxon>Tracheophyta</taxon>
        <taxon>Spermatophyta</taxon>
        <taxon>Magnoliopsida</taxon>
        <taxon>eudicotyledons</taxon>
        <taxon>Gunneridae</taxon>
        <taxon>Pentapetalae</taxon>
        <taxon>rosids</taxon>
        <taxon>fabids</taxon>
        <taxon>Rosales</taxon>
        <taxon>Cannabaceae</taxon>
        <taxon>Trema</taxon>
    </lineage>
</organism>
<dbReference type="GO" id="GO:0036297">
    <property type="term" value="P:interstrand cross-link repair"/>
    <property type="evidence" value="ECO:0007669"/>
    <property type="project" value="TreeGrafter"/>
</dbReference>
<proteinExistence type="inferred from homology"/>
<evidence type="ECO:0000259" key="7">
    <source>
        <dbReference type="Pfam" id="PF07522"/>
    </source>
</evidence>
<dbReference type="GO" id="GO:0003684">
    <property type="term" value="F:damaged DNA binding"/>
    <property type="evidence" value="ECO:0007669"/>
    <property type="project" value="TreeGrafter"/>
</dbReference>
<dbReference type="InterPro" id="IPR036866">
    <property type="entry name" value="RibonucZ/Hydroxyglut_hydro"/>
</dbReference>
<dbReference type="PANTHER" id="PTHR23240">
    <property type="entry name" value="DNA CROSS-LINK REPAIR PROTEIN PSO2/SNM1-RELATED"/>
    <property type="match status" value="1"/>
</dbReference>
<dbReference type="STRING" id="63057.A0A2P5E8X4"/>
<dbReference type="InParanoid" id="A0A2P5E8X4"/>